<dbReference type="EMBL" id="WIWC01000006">
    <property type="protein sequence ID" value="MQT79572.1"/>
    <property type="molecule type" value="Genomic_DNA"/>
</dbReference>
<comment type="function">
    <text evidence="11">Required for coenzyme pyrroloquinoline quinone (PQQ) biosynthesis. It is thought that this protein is a protease that cleaves peptides bond in a small peptide (gene pqqA), providing the glutamate and tyrosine residues which are necessary for the synthesis of PQQ.</text>
</comment>
<dbReference type="Proteomes" id="UP000443000">
    <property type="component" value="Unassembled WGS sequence"/>
</dbReference>
<keyword evidence="24" id="KW-1185">Reference proteome</keyword>
<dbReference type="Pfam" id="PF22456">
    <property type="entry name" value="PqqF-like_C_4"/>
    <property type="match status" value="1"/>
</dbReference>
<evidence type="ECO:0000313" key="22">
    <source>
        <dbReference type="Proteomes" id="UP000437970"/>
    </source>
</evidence>
<dbReference type="UniPathway" id="UPA00539"/>
<evidence type="ECO:0000256" key="7">
    <source>
        <dbReference type="ARBA" id="ARBA00022801"/>
    </source>
</evidence>
<dbReference type="EMBL" id="WIVT01000005">
    <property type="protein sequence ID" value="MQU16048.1"/>
    <property type="molecule type" value="Genomic_DNA"/>
</dbReference>
<evidence type="ECO:0000256" key="10">
    <source>
        <dbReference type="ARBA" id="ARBA00023049"/>
    </source>
</evidence>
<evidence type="ECO:0000313" key="21">
    <source>
        <dbReference type="EMBL" id="MQU26087.1"/>
    </source>
</evidence>
<dbReference type="PANTHER" id="PTHR43690">
    <property type="entry name" value="NARDILYSIN"/>
    <property type="match status" value="1"/>
</dbReference>
<dbReference type="RefSeq" id="WP_153377987.1">
    <property type="nucleotide sequence ID" value="NZ_JBITTT010000003.1"/>
</dbReference>
<dbReference type="InterPro" id="IPR050626">
    <property type="entry name" value="Peptidase_M16"/>
</dbReference>
<dbReference type="EMBL" id="WIWP01000014">
    <property type="protein sequence ID" value="MQT26249.1"/>
    <property type="molecule type" value="Genomic_DNA"/>
</dbReference>
<evidence type="ECO:0000259" key="15">
    <source>
        <dbReference type="Pfam" id="PF05193"/>
    </source>
</evidence>
<feature type="domain" description="Coenzyme PQQ synthesis protein F C-terminal lobe" evidence="16">
    <location>
        <begin position="464"/>
        <end position="588"/>
    </location>
</feature>
<evidence type="ECO:0000313" key="20">
    <source>
        <dbReference type="EMBL" id="MQU16048.1"/>
    </source>
</evidence>
<dbReference type="NCBIfam" id="TIGR02110">
    <property type="entry name" value="PQQ_syn_pqqF"/>
    <property type="match status" value="1"/>
</dbReference>
<dbReference type="InterPro" id="IPR001431">
    <property type="entry name" value="Pept_M16_Zn_BS"/>
</dbReference>
<dbReference type="GO" id="GO:0004222">
    <property type="term" value="F:metalloendopeptidase activity"/>
    <property type="evidence" value="ECO:0007669"/>
    <property type="project" value="InterPro"/>
</dbReference>
<dbReference type="InterPro" id="IPR007863">
    <property type="entry name" value="Peptidase_M16_C"/>
</dbReference>
<comment type="similarity">
    <text evidence="3 13">Belongs to the peptidase M16 family.</text>
</comment>
<evidence type="ECO:0000256" key="8">
    <source>
        <dbReference type="ARBA" id="ARBA00022833"/>
    </source>
</evidence>
<feature type="domain" description="Coenzyme PQQ synthesis protein F-like C-terminal lobe" evidence="17">
    <location>
        <begin position="655"/>
        <end position="754"/>
    </location>
</feature>
<dbReference type="OrthoDB" id="9811314at2"/>
<name>A0A6A7YRF2_9PSED</name>
<dbReference type="Gene3D" id="3.30.830.10">
    <property type="entry name" value="Metalloenzyme, LuxS/M16 peptidase-like"/>
    <property type="match status" value="3"/>
</dbReference>
<dbReference type="SUPFAM" id="SSF63411">
    <property type="entry name" value="LuxS/MPP-like metallohydrolase"/>
    <property type="match status" value="3"/>
</dbReference>
<evidence type="ECO:0000259" key="16">
    <source>
        <dbReference type="Pfam" id="PF22455"/>
    </source>
</evidence>
<dbReference type="PROSITE" id="PS00143">
    <property type="entry name" value="INSULINASE"/>
    <property type="match status" value="1"/>
</dbReference>
<dbReference type="InterPro" id="IPR011249">
    <property type="entry name" value="Metalloenz_LuxS/M16"/>
</dbReference>
<keyword evidence="8" id="KW-0862">Zinc</keyword>
<dbReference type="Pfam" id="PF00675">
    <property type="entry name" value="Peptidase_M16"/>
    <property type="match status" value="1"/>
</dbReference>
<accession>A0A6A7YRF2</accession>
<dbReference type="Pfam" id="PF22455">
    <property type="entry name" value="PqqF_C_3"/>
    <property type="match status" value="1"/>
</dbReference>
<evidence type="ECO:0000259" key="17">
    <source>
        <dbReference type="Pfam" id="PF22456"/>
    </source>
</evidence>
<dbReference type="Proteomes" id="UP000437970">
    <property type="component" value="Unassembled WGS sequence"/>
</dbReference>
<comment type="caution">
    <text evidence="19">The sequence shown here is derived from an EMBL/GenBank/DDBJ whole genome shotgun (WGS) entry which is preliminary data.</text>
</comment>
<comment type="pathway">
    <text evidence="2">Cofactor biosynthesis; pyrroloquinoline quinone biosynthesis.</text>
</comment>
<proteinExistence type="inferred from homology"/>
<dbReference type="Pfam" id="PF05193">
    <property type="entry name" value="Peptidase_M16_C"/>
    <property type="match status" value="1"/>
</dbReference>
<dbReference type="GO" id="GO:0008270">
    <property type="term" value="F:zinc ion binding"/>
    <property type="evidence" value="ECO:0007669"/>
    <property type="project" value="InterPro"/>
</dbReference>
<sequence>MPALNHPHTQRLTLNNGLTLSVHHEPRLKRCAAVLRVAAGSHDVPGEWPGMAHFLEHLLFLGSERFPAPDNLMAYVQRHGGQVNARTSERHTDFFFELPPSAFAGGLERLCDMLANPCMNMEAQLREREVLHAEFIAWAREPSAQRQLKWLQPLNPAHPLRAFHAGNRYSLPVLRPGFQQALQGFYQQFYQTGQMTLSLAGPQSVTELQALAEHCSAVLHTGKAVPQLAPPALISSDEHAYQHIDGQCLSLMFAFDQLPPDSAQALGFLCHWINADKPGGLVAELRQQHLIDTLKAAPVYQFERQALLHIEFSAASDMAAHAARIQETFYDWLSFFSAHAEWPTLRDEYQLLQQRQHAVSGAMELARRDAEQQALRLSEQGVSALKSVLQQMLTTAHAASAHDWQLPAPNPFLRVTDEPVSAGLIRGQTSAHRGLRTFAQDRLRGRRDLSAMSFSSAIAPQNTEASMYLRWCLPGPLADTLLTRLQTSLRSLQQDARQAGVELVLSASGTDLQLKMQGFHTPMPSILEHALRTLAAPAADDCDVAPAPSLMPIRYLLKRLPELDQQGTATRISDLEQCWTRAQWDGLAVGLPASTQAAMASVLSKVPGTPNSQLPQPPALRHAWYLEPGDSSEQALLVFCPTPIGRLADEAAWRLLAHLAQTPFYQQLRVELQLGYAVFSGLRQMNGQTGLLFGVQSPHASVAEIYGHIETFIAQLPTLITALDETSFTQARASLAQQFSNASLGALQAAELLWQAKLAGHPSDYLTALYNELMTLDQATTLSAAQRIAHAENGWLCLATYAAPETFYQGRSGSLPTLQ</sequence>
<evidence type="ECO:0000256" key="12">
    <source>
        <dbReference type="ARBA" id="ARBA00030977"/>
    </source>
</evidence>
<comment type="cofactor">
    <cofactor evidence="1">
        <name>Zn(2+)</name>
        <dbReference type="ChEBI" id="CHEBI:29105"/>
    </cofactor>
</comment>
<evidence type="ECO:0000313" key="18">
    <source>
        <dbReference type="EMBL" id="MQT26249.1"/>
    </source>
</evidence>
<evidence type="ECO:0000256" key="6">
    <source>
        <dbReference type="ARBA" id="ARBA00022723"/>
    </source>
</evidence>
<keyword evidence="5" id="KW-0645">Protease</keyword>
<dbReference type="PANTHER" id="PTHR43690:SF18">
    <property type="entry name" value="INSULIN-DEGRADING ENZYME-RELATED"/>
    <property type="match status" value="1"/>
</dbReference>
<dbReference type="EMBL" id="WIVW01000004">
    <property type="protein sequence ID" value="MQU26087.1"/>
    <property type="molecule type" value="Genomic_DNA"/>
</dbReference>
<dbReference type="InterPro" id="IPR054734">
    <property type="entry name" value="PqqF-like_C_4"/>
</dbReference>
<keyword evidence="7 19" id="KW-0378">Hydrolase</keyword>
<evidence type="ECO:0000256" key="3">
    <source>
        <dbReference type="ARBA" id="ARBA00007261"/>
    </source>
</evidence>
<gene>
    <name evidence="19" type="primary">pqqF</name>
    <name evidence="20" type="ORF">GHN41_06215</name>
    <name evidence="19" type="ORF">GHN86_05765</name>
    <name evidence="18" type="ORF">GHN94_10465</name>
    <name evidence="21" type="ORF">GHO29_06255</name>
</gene>
<feature type="domain" description="Peptidase M16 N-terminal" evidence="14">
    <location>
        <begin position="24"/>
        <end position="142"/>
    </location>
</feature>
<evidence type="ECO:0000256" key="13">
    <source>
        <dbReference type="RuleBase" id="RU004447"/>
    </source>
</evidence>
<evidence type="ECO:0000256" key="2">
    <source>
        <dbReference type="ARBA" id="ARBA00004886"/>
    </source>
</evidence>
<evidence type="ECO:0000256" key="1">
    <source>
        <dbReference type="ARBA" id="ARBA00001947"/>
    </source>
</evidence>
<dbReference type="GO" id="GO:0006508">
    <property type="term" value="P:proteolysis"/>
    <property type="evidence" value="ECO:0007669"/>
    <property type="project" value="UniProtKB-KW"/>
</dbReference>
<dbReference type="AlphaFoldDB" id="A0A6A7YRF2"/>
<dbReference type="InterPro" id="IPR054733">
    <property type="entry name" value="PqqF_C_3"/>
</dbReference>
<evidence type="ECO:0000259" key="14">
    <source>
        <dbReference type="Pfam" id="PF00675"/>
    </source>
</evidence>
<evidence type="ECO:0000313" key="19">
    <source>
        <dbReference type="EMBL" id="MQT79572.1"/>
    </source>
</evidence>
<evidence type="ECO:0000256" key="5">
    <source>
        <dbReference type="ARBA" id="ARBA00022670"/>
    </source>
</evidence>
<dbReference type="Proteomes" id="UP000713985">
    <property type="component" value="Unassembled WGS sequence"/>
</dbReference>
<dbReference type="InterPro" id="IPR011765">
    <property type="entry name" value="Pept_M16_N"/>
</dbReference>
<dbReference type="GO" id="GO:0018189">
    <property type="term" value="P:pyrroloquinoline quinone biosynthetic process"/>
    <property type="evidence" value="ECO:0007669"/>
    <property type="project" value="UniProtKB-UniPathway"/>
</dbReference>
<keyword evidence="9" id="KW-0884">PQQ biosynthesis</keyword>
<keyword evidence="10" id="KW-0482">Metalloprotease</keyword>
<protein>
    <recommendedName>
        <fullName evidence="4">Coenzyme PQQ synthesis protein F</fullName>
    </recommendedName>
    <alternativeName>
        <fullName evidence="12">Pyrroloquinoline quinone biosynthesis protein F</fullName>
    </alternativeName>
</protein>
<reference evidence="22 23" key="1">
    <citation type="submission" date="2019-10" db="EMBL/GenBank/DDBJ databases">
        <title>Evaluation of single-gene subtyping targets for Pseudomonas.</title>
        <authorList>
            <person name="Reichler S.J."/>
            <person name="Orsi R.H."/>
            <person name="Wiedmann M."/>
            <person name="Martin N.H."/>
            <person name="Murphy S.I."/>
        </authorList>
    </citation>
    <scope>NUCLEOTIDE SEQUENCE</scope>
    <source>
        <strain evidence="18 24">FSL R10-0802</strain>
        <strain evidence="20 23">FSL R10-1594</strain>
        <strain evidence="21 22">FSL R10-1984</strain>
        <strain evidence="19">FSL R10-2339</strain>
    </source>
</reference>
<organism evidence="19">
    <name type="scientific">Pseudomonas helleri</name>
    <dbReference type="NCBI Taxonomy" id="1608996"/>
    <lineage>
        <taxon>Bacteria</taxon>
        <taxon>Pseudomonadati</taxon>
        <taxon>Pseudomonadota</taxon>
        <taxon>Gammaproteobacteria</taxon>
        <taxon>Pseudomonadales</taxon>
        <taxon>Pseudomonadaceae</taxon>
        <taxon>Pseudomonas</taxon>
    </lineage>
</organism>
<feature type="domain" description="Peptidase M16 C-terminal" evidence="15">
    <location>
        <begin position="180"/>
        <end position="333"/>
    </location>
</feature>
<evidence type="ECO:0000313" key="24">
    <source>
        <dbReference type="Proteomes" id="UP000713985"/>
    </source>
</evidence>
<evidence type="ECO:0000256" key="11">
    <source>
        <dbReference type="ARBA" id="ARBA00024932"/>
    </source>
</evidence>
<dbReference type="GO" id="GO:0005737">
    <property type="term" value="C:cytoplasm"/>
    <property type="evidence" value="ECO:0007669"/>
    <property type="project" value="UniProtKB-ARBA"/>
</dbReference>
<keyword evidence="6" id="KW-0479">Metal-binding</keyword>
<dbReference type="InterPro" id="IPR011844">
    <property type="entry name" value="PQQ_synth_PqqF"/>
</dbReference>
<evidence type="ECO:0000256" key="9">
    <source>
        <dbReference type="ARBA" id="ARBA00022905"/>
    </source>
</evidence>
<evidence type="ECO:0000256" key="4">
    <source>
        <dbReference type="ARBA" id="ARBA00015088"/>
    </source>
</evidence>
<evidence type="ECO:0000313" key="23">
    <source>
        <dbReference type="Proteomes" id="UP000443000"/>
    </source>
</evidence>